<name>A0A4Y2PMU0_ARAVE</name>
<evidence type="ECO:0000313" key="2">
    <source>
        <dbReference type="Proteomes" id="UP000499080"/>
    </source>
</evidence>
<accession>A0A4Y2PMU0</accession>
<reference evidence="1 2" key="1">
    <citation type="journal article" date="2019" name="Sci. Rep.">
        <title>Orb-weaving spider Araneus ventricosus genome elucidates the spidroin gene catalogue.</title>
        <authorList>
            <person name="Kono N."/>
            <person name="Nakamura H."/>
            <person name="Ohtoshi R."/>
            <person name="Moran D.A.P."/>
            <person name="Shinohara A."/>
            <person name="Yoshida Y."/>
            <person name="Fujiwara M."/>
            <person name="Mori M."/>
            <person name="Tomita M."/>
            <person name="Arakawa K."/>
        </authorList>
    </citation>
    <scope>NUCLEOTIDE SEQUENCE [LARGE SCALE GENOMIC DNA]</scope>
</reference>
<dbReference type="Proteomes" id="UP000499080">
    <property type="component" value="Unassembled WGS sequence"/>
</dbReference>
<gene>
    <name evidence="1" type="ORF">AVEN_129077_1</name>
</gene>
<dbReference type="AlphaFoldDB" id="A0A4Y2PMU0"/>
<dbReference type="PROSITE" id="PS51257">
    <property type="entry name" value="PROKAR_LIPOPROTEIN"/>
    <property type="match status" value="1"/>
</dbReference>
<comment type="caution">
    <text evidence="1">The sequence shown here is derived from an EMBL/GenBank/DDBJ whole genome shotgun (WGS) entry which is preliminary data.</text>
</comment>
<proteinExistence type="predicted"/>
<protein>
    <submittedName>
        <fullName evidence="1">Uncharacterized protein</fullName>
    </submittedName>
</protein>
<dbReference type="EMBL" id="BGPR01011659">
    <property type="protein sequence ID" value="GBN52392.1"/>
    <property type="molecule type" value="Genomic_DNA"/>
</dbReference>
<evidence type="ECO:0000313" key="1">
    <source>
        <dbReference type="EMBL" id="GBN52392.1"/>
    </source>
</evidence>
<organism evidence="1 2">
    <name type="scientific">Araneus ventricosus</name>
    <name type="common">Orbweaver spider</name>
    <name type="synonym">Epeira ventricosa</name>
    <dbReference type="NCBI Taxonomy" id="182803"/>
    <lineage>
        <taxon>Eukaryota</taxon>
        <taxon>Metazoa</taxon>
        <taxon>Ecdysozoa</taxon>
        <taxon>Arthropoda</taxon>
        <taxon>Chelicerata</taxon>
        <taxon>Arachnida</taxon>
        <taxon>Araneae</taxon>
        <taxon>Araneomorphae</taxon>
        <taxon>Entelegynae</taxon>
        <taxon>Araneoidea</taxon>
        <taxon>Araneidae</taxon>
        <taxon>Araneus</taxon>
    </lineage>
</organism>
<sequence>MFLNYTRKSRGWEILQPAGFAASCPAILYVDADSYQQSWSPIKCAKTEKALWTGSWVTYRVSIKALLLHINLRTATTIATNLVSRYNKVTMRYTVRSVTALPRGNQRS</sequence>
<keyword evidence="2" id="KW-1185">Reference proteome</keyword>